<comment type="caution">
    <text evidence="2">The sequence shown here is derived from an EMBL/GenBank/DDBJ whole genome shotgun (WGS) entry which is preliminary data.</text>
</comment>
<feature type="compositionally biased region" description="Polar residues" evidence="1">
    <location>
        <begin position="235"/>
        <end position="244"/>
    </location>
</feature>
<feature type="compositionally biased region" description="Polar residues" evidence="1">
    <location>
        <begin position="124"/>
        <end position="134"/>
    </location>
</feature>
<proteinExistence type="predicted"/>
<feature type="compositionally biased region" description="Low complexity" evidence="1">
    <location>
        <begin position="146"/>
        <end position="174"/>
    </location>
</feature>
<keyword evidence="3" id="KW-1185">Reference proteome</keyword>
<evidence type="ECO:0000256" key="1">
    <source>
        <dbReference type="SAM" id="MobiDB-lite"/>
    </source>
</evidence>
<feature type="region of interest" description="Disordered" evidence="1">
    <location>
        <begin position="205"/>
        <end position="282"/>
    </location>
</feature>
<dbReference type="InterPro" id="IPR035979">
    <property type="entry name" value="RBD_domain_sf"/>
</dbReference>
<accession>A0AAI8YIS0</accession>
<feature type="region of interest" description="Disordered" evidence="1">
    <location>
        <begin position="66"/>
        <end position="174"/>
    </location>
</feature>
<dbReference type="GO" id="GO:0003676">
    <property type="term" value="F:nucleic acid binding"/>
    <property type="evidence" value="ECO:0007669"/>
    <property type="project" value="InterPro"/>
</dbReference>
<dbReference type="Proteomes" id="UP001295740">
    <property type="component" value="Unassembled WGS sequence"/>
</dbReference>
<gene>
    <name evidence="2" type="ORF">KHLLAP_LOCUS6753</name>
</gene>
<organism evidence="2 3">
    <name type="scientific">Anthostomella pinea</name>
    <dbReference type="NCBI Taxonomy" id="933095"/>
    <lineage>
        <taxon>Eukaryota</taxon>
        <taxon>Fungi</taxon>
        <taxon>Dikarya</taxon>
        <taxon>Ascomycota</taxon>
        <taxon>Pezizomycotina</taxon>
        <taxon>Sordariomycetes</taxon>
        <taxon>Xylariomycetidae</taxon>
        <taxon>Xylariales</taxon>
        <taxon>Xylariaceae</taxon>
        <taxon>Anthostomella</taxon>
    </lineage>
</organism>
<dbReference type="AlphaFoldDB" id="A0AAI8YIS0"/>
<feature type="compositionally biased region" description="Low complexity" evidence="1">
    <location>
        <begin position="205"/>
        <end position="227"/>
    </location>
</feature>
<protein>
    <submittedName>
        <fullName evidence="2">Uu.00g004150.m01.CDS01</fullName>
    </submittedName>
</protein>
<name>A0AAI8YIS0_9PEZI</name>
<evidence type="ECO:0000313" key="2">
    <source>
        <dbReference type="EMBL" id="CAJ2506285.1"/>
    </source>
</evidence>
<reference evidence="2" key="1">
    <citation type="submission" date="2023-10" db="EMBL/GenBank/DDBJ databases">
        <authorList>
            <person name="Hackl T."/>
        </authorList>
    </citation>
    <scope>NUCLEOTIDE SEQUENCE</scope>
</reference>
<dbReference type="SUPFAM" id="SSF54928">
    <property type="entry name" value="RNA-binding domain, RBD"/>
    <property type="match status" value="1"/>
</dbReference>
<evidence type="ECO:0000313" key="3">
    <source>
        <dbReference type="Proteomes" id="UP001295740"/>
    </source>
</evidence>
<dbReference type="EMBL" id="CAUWAG010000008">
    <property type="protein sequence ID" value="CAJ2506285.1"/>
    <property type="molecule type" value="Genomic_DNA"/>
</dbReference>
<sequence>MDPSDLKCDTRIWEPVSGDRPRFVSSLRSVWARQPSEDALPRYVQDGLARRRARADAIYEQVTTAPYPPNRVAPLLSRRSSRRSVTPVPRATAVPRARIPTNDAEKAQDHGSALSPLALRPRLQSHQQRWSQPESETEPHPESRNQRNQQNQSQNQDQSQNQYQASSHTQNQDQYQAYSQAQNQYQDPFIQDQSQDQNQYQNTYAYQNPNLNPNLNPDLDSNPYLNPHLNPHLNPYQSTYQNLGQHHEHNPYAYQNPMQNPYQDPYQEQHRQPQQNPAPVRAEPETTLVPYQPGYRGDINNPRNQGATIPEAENCAVWISNLPPSCTINLLAKSLLKTGKIYASNITPPNSGHETAAAKVVFFHREAVDVLFKRLAAIGGSLDVGGYAARMVPNFIKAAAQQETVTSRVLLISGPTSVVIEQTLSDLFARHNIAYDTDALIIIRENHVRQTRTLEWRFASFRAQASAAMRALRAKKNDVNATDDEKAAWTQVSVRWGRDPCE</sequence>